<dbReference type="InterPro" id="IPR032506">
    <property type="entry name" value="SGSH_C"/>
</dbReference>
<evidence type="ECO:0000256" key="1">
    <source>
        <dbReference type="SAM" id="MobiDB-lite"/>
    </source>
</evidence>
<dbReference type="Gene3D" id="3.40.720.10">
    <property type="entry name" value="Alkaline Phosphatase, subunit A"/>
    <property type="match status" value="1"/>
</dbReference>
<name>X1E7G9_9ZZZZ</name>
<proteinExistence type="predicted"/>
<reference evidence="3" key="1">
    <citation type="journal article" date="2014" name="Front. Microbiol.">
        <title>High frequency of phylogenetically diverse reductive dehalogenase-homologous genes in deep subseafloor sedimentary metagenomes.</title>
        <authorList>
            <person name="Kawai M."/>
            <person name="Futagami T."/>
            <person name="Toyoda A."/>
            <person name="Takaki Y."/>
            <person name="Nishi S."/>
            <person name="Hori S."/>
            <person name="Arai W."/>
            <person name="Tsubouchi T."/>
            <person name="Morono Y."/>
            <person name="Uchiyama I."/>
            <person name="Ito T."/>
            <person name="Fujiyama A."/>
            <person name="Inagaki F."/>
            <person name="Takami H."/>
        </authorList>
    </citation>
    <scope>NUCLEOTIDE SEQUENCE</scope>
    <source>
        <strain evidence="3">Expedition CK06-06</strain>
    </source>
</reference>
<gene>
    <name evidence="3" type="ORF">S03H2_08117</name>
</gene>
<dbReference type="EMBL" id="BARU01003885">
    <property type="protein sequence ID" value="GAH28512.1"/>
    <property type="molecule type" value="Genomic_DNA"/>
</dbReference>
<dbReference type="GO" id="GO:0015024">
    <property type="term" value="F:glucuronate-2-sulfatase activity"/>
    <property type="evidence" value="ECO:0007669"/>
    <property type="project" value="TreeGrafter"/>
</dbReference>
<dbReference type="Pfam" id="PF16347">
    <property type="entry name" value="SGSH_C"/>
    <property type="match status" value="1"/>
</dbReference>
<accession>X1E7G9</accession>
<comment type="caution">
    <text evidence="3">The sequence shown here is derived from an EMBL/GenBank/DDBJ whole genome shotgun (WGS) entry which is preliminary data.</text>
</comment>
<organism evidence="3">
    <name type="scientific">marine sediment metagenome</name>
    <dbReference type="NCBI Taxonomy" id="412755"/>
    <lineage>
        <taxon>unclassified sequences</taxon>
        <taxon>metagenomes</taxon>
        <taxon>ecological metagenomes</taxon>
    </lineage>
</organism>
<dbReference type="GO" id="GO:0004065">
    <property type="term" value="F:arylsulfatase activity"/>
    <property type="evidence" value="ECO:0007669"/>
    <property type="project" value="TreeGrafter"/>
</dbReference>
<dbReference type="PANTHER" id="PTHR46615:SF1">
    <property type="entry name" value="ARYLSULFATASE K"/>
    <property type="match status" value="1"/>
</dbReference>
<evidence type="ECO:0000313" key="3">
    <source>
        <dbReference type="EMBL" id="GAH28512.1"/>
    </source>
</evidence>
<feature type="compositionally biased region" description="Basic and acidic residues" evidence="1">
    <location>
        <begin position="255"/>
        <end position="267"/>
    </location>
</feature>
<evidence type="ECO:0000259" key="2">
    <source>
        <dbReference type="Pfam" id="PF16347"/>
    </source>
</evidence>
<dbReference type="SUPFAM" id="SSF53649">
    <property type="entry name" value="Alkaline phosphatase-like"/>
    <property type="match status" value="1"/>
</dbReference>
<feature type="region of interest" description="Disordered" evidence="1">
    <location>
        <begin position="255"/>
        <end position="278"/>
    </location>
</feature>
<dbReference type="InterPro" id="IPR051849">
    <property type="entry name" value="GAG-degrading_sulfatase"/>
</dbReference>
<dbReference type="PANTHER" id="PTHR46615">
    <property type="entry name" value="ARYLSULFATASE K"/>
    <property type="match status" value="1"/>
</dbReference>
<feature type="non-terminal residue" evidence="3">
    <location>
        <position position="278"/>
    </location>
</feature>
<sequence>MHASYFQPHHPYNPVAPFSYMYDPDDMELPPNYVDPAGQGQFKRFTAADFKRTMAYYYGFISEVDYEIGRLLRALDSLGLSDDTCVLFLADHGDMMGEKGRLYKGLMYDASAGIPMIIRHPSAPSPGMVVQDPVSIIDVAPTFLSLAGIHAEGLQGRDMTNLLMGRESWQNNIVYSLDVRKNLSAPLLMARGERFKLIINRSKTIEFYDMQNDPWEQHNLFPSRKSAPEFIRLKEKLDAFWAVESKLLPERVVFEPRKHPPDAKPDRWPWLPNPRPTA</sequence>
<feature type="domain" description="N-sulphoglucosamine sulphohydrolase C-terminal" evidence="2">
    <location>
        <begin position="97"/>
        <end position="238"/>
    </location>
</feature>
<dbReference type="AlphaFoldDB" id="X1E7G9"/>
<dbReference type="InterPro" id="IPR017850">
    <property type="entry name" value="Alkaline_phosphatase_core_sf"/>
</dbReference>
<protein>
    <recommendedName>
        <fullName evidence="2">N-sulphoglucosamine sulphohydrolase C-terminal domain-containing protein</fullName>
    </recommendedName>
</protein>